<gene>
    <name evidence="1" type="ORF">BD311DRAFT_599797</name>
</gene>
<sequence>CPLRPDCKLRRHTNSVQQLTGPTVQISLPFVAIPNGDLQVLLLLASGSCRKD</sequence>
<organism evidence="1">
    <name type="scientific">Dichomitus squalens</name>
    <dbReference type="NCBI Taxonomy" id="114155"/>
    <lineage>
        <taxon>Eukaryota</taxon>
        <taxon>Fungi</taxon>
        <taxon>Dikarya</taxon>
        <taxon>Basidiomycota</taxon>
        <taxon>Agaricomycotina</taxon>
        <taxon>Agaricomycetes</taxon>
        <taxon>Polyporales</taxon>
        <taxon>Polyporaceae</taxon>
        <taxon>Dichomitus</taxon>
    </lineage>
</organism>
<feature type="non-terminal residue" evidence="1">
    <location>
        <position position="1"/>
    </location>
</feature>
<dbReference type="Proteomes" id="UP000292957">
    <property type="component" value="Unassembled WGS sequence"/>
</dbReference>
<feature type="non-terminal residue" evidence="1">
    <location>
        <position position="52"/>
    </location>
</feature>
<protein>
    <submittedName>
        <fullName evidence="1">Uncharacterized protein</fullName>
    </submittedName>
</protein>
<evidence type="ECO:0000313" key="1">
    <source>
        <dbReference type="EMBL" id="TBU26555.1"/>
    </source>
</evidence>
<reference evidence="1" key="1">
    <citation type="submission" date="2019-01" db="EMBL/GenBank/DDBJ databases">
        <title>Draft genome sequences of three monokaryotic isolates of the white-rot basidiomycete fungus Dichomitus squalens.</title>
        <authorList>
            <consortium name="DOE Joint Genome Institute"/>
            <person name="Lopez S.C."/>
            <person name="Andreopoulos B."/>
            <person name="Pangilinan J."/>
            <person name="Lipzen A."/>
            <person name="Riley R."/>
            <person name="Ahrendt S."/>
            <person name="Ng V."/>
            <person name="Barry K."/>
            <person name="Daum C."/>
            <person name="Grigoriev I.V."/>
            <person name="Hilden K.S."/>
            <person name="Makela M.R."/>
            <person name="de Vries R.P."/>
        </authorList>
    </citation>
    <scope>NUCLEOTIDE SEQUENCE [LARGE SCALE GENOMIC DNA]</scope>
    <source>
        <strain evidence="1">OM18370.1</strain>
    </source>
</reference>
<dbReference type="EMBL" id="ML143444">
    <property type="protein sequence ID" value="TBU26555.1"/>
    <property type="molecule type" value="Genomic_DNA"/>
</dbReference>
<proteinExistence type="predicted"/>
<accession>A0A4Q9MGR1</accession>
<name>A0A4Q9MGR1_9APHY</name>
<dbReference type="AlphaFoldDB" id="A0A4Q9MGR1"/>